<evidence type="ECO:0008006" key="3">
    <source>
        <dbReference type="Google" id="ProtNLM"/>
    </source>
</evidence>
<accession>A0ABN1PC32</accession>
<dbReference type="EMBL" id="BAAAHQ010000011">
    <property type="protein sequence ID" value="GAA0926008.1"/>
    <property type="molecule type" value="Genomic_DNA"/>
</dbReference>
<organism evidence="1 2">
    <name type="scientific">Nonomuraea longicatena</name>
    <dbReference type="NCBI Taxonomy" id="83682"/>
    <lineage>
        <taxon>Bacteria</taxon>
        <taxon>Bacillati</taxon>
        <taxon>Actinomycetota</taxon>
        <taxon>Actinomycetes</taxon>
        <taxon>Streptosporangiales</taxon>
        <taxon>Streptosporangiaceae</taxon>
        <taxon>Nonomuraea</taxon>
    </lineage>
</organism>
<comment type="caution">
    <text evidence="1">The sequence shown here is derived from an EMBL/GenBank/DDBJ whole genome shotgun (WGS) entry which is preliminary data.</text>
</comment>
<dbReference type="RefSeq" id="WP_343950235.1">
    <property type="nucleotide sequence ID" value="NZ_BAAAHQ010000011.1"/>
</dbReference>
<proteinExistence type="predicted"/>
<protein>
    <recommendedName>
        <fullName evidence="3">Type I-U CRISPR-associated protein Cas5/Cas6</fullName>
    </recommendedName>
</protein>
<sequence length="473" mass="52232">MAVVLAVHFPWGRYHATPWGRYVNEGVVEIPPSPWRLLRALYATWRMRVPELEERVVHPLLAALAVPPSYRLPPYRIAHSRHYYPDARHRSGSTSSDKAIDAFAVLDGDQTVYAVWPVELDPEQREAFARLAKSVPYLGRADSTCEARVLDRVPPEAAGHGAAVPVGLDLDAVAPHQQQAELLCPSLPLDLDALLQRPADVRAAKLLYPPGAHKIAYAVPAPSEPRRTAVRPRAEVTVVRLTVHGLRQPRLAHAVPLMDALRGACVKMLTRGRGAGESLLAGKSAEGVPLTDAHRHAHFLPYDADGDGRIDEIVVWTPGGLSTRELDVLDALGRRSVGVPEGVTGPRNLQVLLTGAGGEELLPDDWVRPARRWRSVTPFVPSRHRKPRWNVGDFLLREVERELTYRGRPSAALIVQEQTEPRFATFVRRRWRDPSSTGTRAGHALELEFPEPVSGPLALGHLSHFGLGLFKSL</sequence>
<dbReference type="InterPro" id="IPR019089">
    <property type="entry name" value="Cas_GSU0054"/>
</dbReference>
<dbReference type="Proteomes" id="UP001501578">
    <property type="component" value="Unassembled WGS sequence"/>
</dbReference>
<evidence type="ECO:0000313" key="1">
    <source>
        <dbReference type="EMBL" id="GAA0926008.1"/>
    </source>
</evidence>
<keyword evidence="2" id="KW-1185">Reference proteome</keyword>
<gene>
    <name evidence="1" type="ORF">GCM10009560_27790</name>
</gene>
<name>A0ABN1PC32_9ACTN</name>
<dbReference type="NCBIfam" id="TIGR02165">
    <property type="entry name" value="cas5_6_GSU0054"/>
    <property type="match status" value="1"/>
</dbReference>
<reference evidence="1 2" key="1">
    <citation type="journal article" date="2019" name="Int. J. Syst. Evol. Microbiol.">
        <title>The Global Catalogue of Microorganisms (GCM) 10K type strain sequencing project: providing services to taxonomists for standard genome sequencing and annotation.</title>
        <authorList>
            <consortium name="The Broad Institute Genomics Platform"/>
            <consortium name="The Broad Institute Genome Sequencing Center for Infectious Disease"/>
            <person name="Wu L."/>
            <person name="Ma J."/>
        </authorList>
    </citation>
    <scope>NUCLEOTIDE SEQUENCE [LARGE SCALE GENOMIC DNA]</scope>
    <source>
        <strain evidence="1 2">JCM 11136</strain>
    </source>
</reference>
<evidence type="ECO:0000313" key="2">
    <source>
        <dbReference type="Proteomes" id="UP001501578"/>
    </source>
</evidence>